<dbReference type="EMBL" id="PP079415">
    <property type="protein sequence ID" value="WWO60298.1"/>
    <property type="molecule type" value="Genomic_DNA"/>
</dbReference>
<dbReference type="InterPro" id="IPR044038">
    <property type="entry name" value="dATP/dGTP_diPOhydrolase_N"/>
</dbReference>
<keyword evidence="3" id="KW-1185">Reference proteome</keyword>
<organism evidence="2 3">
    <name type="scientific">Xanthomonas phage SB4</name>
    <dbReference type="NCBI Taxonomy" id="3117473"/>
    <lineage>
        <taxon>Viruses</taxon>
        <taxon>Duplodnaviria</taxon>
        <taxon>Heunggongvirae</taxon>
        <taxon>Uroviricota</taxon>
        <taxon>Caudoviricetes</taxon>
        <taxon>Autographivirales</taxon>
        <taxon>Autonotataviridae</taxon>
        <taxon>Gujervirinae</taxon>
        <taxon>Ceskevirus</taxon>
        <taxon>Ceskevirus SB4</taxon>
    </lineage>
</organism>
<sequence>MKALAYRVIAVTPTDVENGATKDSIVYIHSQVPNSDMCFFVTHPDSEEGFPLTEAQVMRAPDHDLEYITPQPETTPDPIESVPRIEEVDTRYGESPLVQAMTDIAKLELAVKNGGMKFDAGKPQPMLLIGGMPSALEGISAVLAFGAEKYEAHSWRTVPNGMERYSNAMFRHLFKWLRGEELDDESGLHHLDHAATNLLFIRELVAQEKK</sequence>
<proteinExistence type="predicted"/>
<name>A0ABZ2GUM9_9CAUD</name>
<dbReference type="Pfam" id="PF18909">
    <property type="entry name" value="dGTP_diPhyd_N"/>
    <property type="match status" value="1"/>
</dbReference>
<evidence type="ECO:0000313" key="3">
    <source>
        <dbReference type="Proteomes" id="UP001384053"/>
    </source>
</evidence>
<accession>A0ABZ2GUM9</accession>
<dbReference type="Proteomes" id="UP001384053">
    <property type="component" value="Segment"/>
</dbReference>
<reference evidence="2 3" key="1">
    <citation type="submission" date="2024-01" db="EMBL/GenBank/DDBJ databases">
        <title>Novel lytic viruses for Xanthomonas sp. and Stenotrophomonas maltophilia.</title>
        <authorList>
            <person name="Petrzik K."/>
            <person name="Brazdova S."/>
            <person name="Sovova L."/>
            <person name="Neoralova M."/>
        </authorList>
    </citation>
    <scope>NUCLEOTIDE SEQUENCE [LARGE SCALE GENOMIC DNA]</scope>
</reference>
<protein>
    <recommendedName>
        <fullName evidence="1">dATP/dGTP diphosphohydrolase N-terminal domain-containing protein</fullName>
    </recommendedName>
</protein>
<feature type="domain" description="dATP/dGTP diphosphohydrolase N-terminal" evidence="1">
    <location>
        <begin position="113"/>
        <end position="209"/>
    </location>
</feature>
<evidence type="ECO:0000259" key="1">
    <source>
        <dbReference type="Pfam" id="PF18909"/>
    </source>
</evidence>
<evidence type="ECO:0000313" key="2">
    <source>
        <dbReference type="EMBL" id="WWO60298.1"/>
    </source>
</evidence>